<dbReference type="Proteomes" id="UP000224974">
    <property type="component" value="Unassembled WGS sequence"/>
</dbReference>
<gene>
    <name evidence="1" type="ORF">CRN84_17355</name>
    <name evidence="2" type="ORF">NCTC12282_04824</name>
</gene>
<dbReference type="Proteomes" id="UP000373449">
    <property type="component" value="Unassembled WGS sequence"/>
</dbReference>
<reference evidence="2 4" key="3">
    <citation type="submission" date="2019-03" db="EMBL/GenBank/DDBJ databases">
        <authorList>
            <consortium name="Pathogen Informatics"/>
        </authorList>
    </citation>
    <scope>NUCLEOTIDE SEQUENCE [LARGE SCALE GENOMIC DNA]</scope>
    <source>
        <strain evidence="2 4">NCTC12282</strain>
    </source>
</reference>
<dbReference type="EMBL" id="CAADJA010000002">
    <property type="protein sequence ID" value="VFS51057.1"/>
    <property type="molecule type" value="Genomic_DNA"/>
</dbReference>
<proteinExistence type="predicted"/>
<dbReference type="STRING" id="1111728.GCA_000427805_04379"/>
<name>A0A2C6DRM3_9GAMM</name>
<dbReference type="RefSeq" id="WP_029096040.1">
    <property type="nucleotide sequence ID" value="NZ_CAADJA010000002.1"/>
</dbReference>
<evidence type="ECO:0000313" key="3">
    <source>
        <dbReference type="Proteomes" id="UP000224974"/>
    </source>
</evidence>
<accession>A0A2C6DRM3</accession>
<evidence type="ECO:0000313" key="1">
    <source>
        <dbReference type="EMBL" id="PHI30972.1"/>
    </source>
</evidence>
<reference evidence="3" key="1">
    <citation type="submission" date="2017-09" db="EMBL/GenBank/DDBJ databases">
        <title>FDA dAtabase for Regulatory Grade micrObial Sequences (FDA-ARGOS): Supporting development and validation of Infectious Disease Dx tests.</title>
        <authorList>
            <person name="Minogue T."/>
            <person name="Wolcott M."/>
            <person name="Wasieloski L."/>
            <person name="Aguilar W."/>
            <person name="Moore D."/>
            <person name="Tallon L."/>
            <person name="Sadzewicz L."/>
            <person name="Ott S."/>
            <person name="Zhao X."/>
            <person name="Nagaraj S."/>
            <person name="Vavikolanu K."/>
            <person name="Aluvathingal J."/>
            <person name="Nadendla S."/>
            <person name="Sichtig H."/>
        </authorList>
    </citation>
    <scope>NUCLEOTIDE SEQUENCE [LARGE SCALE GENOMIC DNA]</scope>
    <source>
        <strain evidence="3">FDAARGOS_387</strain>
    </source>
</reference>
<dbReference type="AlphaFoldDB" id="A0A2C6DRM3"/>
<organism evidence="1 3">
    <name type="scientific">Budvicia aquatica</name>
    <dbReference type="NCBI Taxonomy" id="82979"/>
    <lineage>
        <taxon>Bacteria</taxon>
        <taxon>Pseudomonadati</taxon>
        <taxon>Pseudomonadota</taxon>
        <taxon>Gammaproteobacteria</taxon>
        <taxon>Enterobacterales</taxon>
        <taxon>Budviciaceae</taxon>
        <taxon>Budvicia</taxon>
    </lineage>
</organism>
<sequence length="323" mass="37904">MASKNRITTNFTDLTYDFILDLESKSNISKSKIIQSIVYDYMIRESENNILIESLISSRKERKDEYFNSTLRVGSFFNSKEKGEKGEKKKFYRSTFYEKELRLDINEFTPKEKSDICYLIMETVGLNFKLTPLDMLASNLVYILSHYSENIDYCLVICHEVIISKKSCSNNGKTKGYFSIKLKLSNHPITKSTYSLCDFHFLDFLNIKYESFFDVACHGWNTKKHSKITCIGALNRKASGAYFLGMSRYEINHEEQLQKEFKDKEEETNKYKKIMTDENNKKKKKKKAPLLYINKSFVLDPCLAINITNMKIFLDEKVIKMKF</sequence>
<dbReference type="EMBL" id="PDDX01000001">
    <property type="protein sequence ID" value="PHI30972.1"/>
    <property type="molecule type" value="Genomic_DNA"/>
</dbReference>
<evidence type="ECO:0000313" key="2">
    <source>
        <dbReference type="EMBL" id="VFS51057.1"/>
    </source>
</evidence>
<protein>
    <submittedName>
        <fullName evidence="1">Uncharacterized protein</fullName>
    </submittedName>
</protein>
<reference evidence="1" key="2">
    <citation type="submission" date="2017-09" db="EMBL/GenBank/DDBJ databases">
        <title>FDA dAtabase for Regulatory Grade micrObial Sequences (FDA-ARGOS): Supporting development and validation of Infectious Disease Dx tests.</title>
        <authorList>
            <person name="Minogue T."/>
            <person name="Wolcott M."/>
            <person name="Wasieloski L."/>
            <person name="Aguilar W."/>
            <person name="Moore D."/>
            <person name="Tallon L.J."/>
            <person name="Sadzewicz L."/>
            <person name="Ott S."/>
            <person name="Zhao X."/>
            <person name="Nagaraj S."/>
            <person name="Vavikolanu K."/>
            <person name="Aluvathingal J."/>
            <person name="Nadendla S."/>
            <person name="Sichtig H."/>
        </authorList>
    </citation>
    <scope>NUCLEOTIDE SEQUENCE</scope>
    <source>
        <strain evidence="1">FDAARGOS_387</strain>
    </source>
</reference>
<keyword evidence="3" id="KW-1185">Reference proteome</keyword>
<evidence type="ECO:0000313" key="4">
    <source>
        <dbReference type="Proteomes" id="UP000373449"/>
    </source>
</evidence>